<protein>
    <submittedName>
        <fullName evidence="1">Uncharacterized protein</fullName>
    </submittedName>
</protein>
<keyword evidence="2" id="KW-1185">Reference proteome</keyword>
<dbReference type="GeneID" id="85459628"/>
<dbReference type="RefSeq" id="XP_060428804.1">
    <property type="nucleotide sequence ID" value="XM_060575102.1"/>
</dbReference>
<evidence type="ECO:0000313" key="2">
    <source>
        <dbReference type="Proteomes" id="UP001224890"/>
    </source>
</evidence>
<proteinExistence type="predicted"/>
<dbReference type="EMBL" id="JAHMHR010000024">
    <property type="protein sequence ID" value="KAK1674801.1"/>
    <property type="molecule type" value="Genomic_DNA"/>
</dbReference>
<dbReference type="AlphaFoldDB" id="A0AAJ0AJ21"/>
<reference evidence="1" key="1">
    <citation type="submission" date="2021-06" db="EMBL/GenBank/DDBJ databases">
        <title>Comparative genomics, transcriptomics and evolutionary studies reveal genomic signatures of adaptation to plant cell wall in hemibiotrophic fungi.</title>
        <authorList>
            <consortium name="DOE Joint Genome Institute"/>
            <person name="Baroncelli R."/>
            <person name="Diaz J.F."/>
            <person name="Benocci T."/>
            <person name="Peng M."/>
            <person name="Battaglia E."/>
            <person name="Haridas S."/>
            <person name="Andreopoulos W."/>
            <person name="Labutti K."/>
            <person name="Pangilinan J."/>
            <person name="Floch G.L."/>
            <person name="Makela M.R."/>
            <person name="Henrissat B."/>
            <person name="Grigoriev I.V."/>
            <person name="Crouch J.A."/>
            <person name="De Vries R.P."/>
            <person name="Sukno S.A."/>
            <person name="Thon M.R."/>
        </authorList>
    </citation>
    <scope>NUCLEOTIDE SEQUENCE</scope>
    <source>
        <strain evidence="1">CBS 193.32</strain>
    </source>
</reference>
<accession>A0AAJ0AJ21</accession>
<sequence length="56" mass="5965">MERASPPLSAPAMGQEPRHFATLQLHLAPSGAPRFLSRSSFAHSSMDGSTFAFACC</sequence>
<comment type="caution">
    <text evidence="1">The sequence shown here is derived from an EMBL/GenBank/DDBJ whole genome shotgun (WGS) entry which is preliminary data.</text>
</comment>
<organism evidence="1 2">
    <name type="scientific">Colletotrichum godetiae</name>
    <dbReference type="NCBI Taxonomy" id="1209918"/>
    <lineage>
        <taxon>Eukaryota</taxon>
        <taxon>Fungi</taxon>
        <taxon>Dikarya</taxon>
        <taxon>Ascomycota</taxon>
        <taxon>Pezizomycotina</taxon>
        <taxon>Sordariomycetes</taxon>
        <taxon>Hypocreomycetidae</taxon>
        <taxon>Glomerellales</taxon>
        <taxon>Glomerellaceae</taxon>
        <taxon>Colletotrichum</taxon>
        <taxon>Colletotrichum acutatum species complex</taxon>
    </lineage>
</organism>
<dbReference type="Proteomes" id="UP001224890">
    <property type="component" value="Unassembled WGS sequence"/>
</dbReference>
<evidence type="ECO:0000313" key="1">
    <source>
        <dbReference type="EMBL" id="KAK1674801.1"/>
    </source>
</evidence>
<gene>
    <name evidence="1" type="ORF">BDP55DRAFT_666351</name>
</gene>
<name>A0AAJ0AJ21_9PEZI</name>